<evidence type="ECO:0000256" key="5">
    <source>
        <dbReference type="ARBA" id="ARBA00023136"/>
    </source>
</evidence>
<dbReference type="KEGG" id="scac:106085018"/>
<protein>
    <recommendedName>
        <fullName evidence="9">Putative ionotropic receptor ligand binding domain-containing protein</fullName>
    </recommendedName>
</protein>
<keyword evidence="2" id="KW-1003">Cell membrane</keyword>
<dbReference type="EnsemblMetazoa" id="SCAU009190-RA">
    <property type="protein sequence ID" value="SCAU009190-PA"/>
    <property type="gene ID" value="SCAU009190"/>
</dbReference>
<evidence type="ECO:0000256" key="8">
    <source>
        <dbReference type="SAM" id="Phobius"/>
    </source>
</evidence>
<evidence type="ECO:0000313" key="10">
    <source>
        <dbReference type="EnsemblMetazoa" id="SCAU009190-PA"/>
    </source>
</evidence>
<keyword evidence="7" id="KW-0325">Glycoprotein</keyword>
<keyword evidence="11" id="KW-1185">Reference proteome</keyword>
<accession>A0A1I8PLN5</accession>
<dbReference type="AlphaFoldDB" id="A0A1I8PLN5"/>
<comment type="subcellular location">
    <subcellularLocation>
        <location evidence="1">Cell membrane</location>
        <topology evidence="1">Multi-pass membrane protein</topology>
    </subcellularLocation>
</comment>
<evidence type="ECO:0000256" key="6">
    <source>
        <dbReference type="ARBA" id="ARBA00023170"/>
    </source>
</evidence>
<evidence type="ECO:0000256" key="7">
    <source>
        <dbReference type="ARBA" id="ARBA00023180"/>
    </source>
</evidence>
<evidence type="ECO:0000256" key="3">
    <source>
        <dbReference type="ARBA" id="ARBA00022692"/>
    </source>
</evidence>
<gene>
    <name evidence="10" type="primary">106085018</name>
</gene>
<keyword evidence="5 8" id="KW-0472">Membrane</keyword>
<dbReference type="PANTHER" id="PTHR42643">
    <property type="entry name" value="IONOTROPIC RECEPTOR 20A-RELATED"/>
    <property type="match status" value="1"/>
</dbReference>
<dbReference type="InterPro" id="IPR052192">
    <property type="entry name" value="Insect_Ionotropic_Sensory_Rcpt"/>
</dbReference>
<feature type="transmembrane region" description="Helical" evidence="8">
    <location>
        <begin position="378"/>
        <end position="397"/>
    </location>
</feature>
<dbReference type="PANTHER" id="PTHR42643:SF30">
    <property type="entry name" value="IONOTROPIC RECEPTOR 40A-RELATED"/>
    <property type="match status" value="1"/>
</dbReference>
<dbReference type="Gene3D" id="1.10.287.70">
    <property type="match status" value="1"/>
</dbReference>
<dbReference type="InterPro" id="IPR056198">
    <property type="entry name" value="LBD_receptor"/>
</dbReference>
<feature type="transmembrane region" description="Helical" evidence="8">
    <location>
        <begin position="593"/>
        <end position="613"/>
    </location>
</feature>
<keyword evidence="4 8" id="KW-1133">Transmembrane helix</keyword>
<dbReference type="Pfam" id="PF24061">
    <property type="entry name" value="LBD_receptor"/>
    <property type="match status" value="1"/>
</dbReference>
<evidence type="ECO:0000256" key="4">
    <source>
        <dbReference type="ARBA" id="ARBA00022989"/>
    </source>
</evidence>
<sequence>MNTLAEATFDNIYADYNISLILSVLWVIKHEFGHYNSTPLTIGQRAKNSKNFRLQQDLIDEIFKRVKQWNSETVFLMEGQTYSNGTEDIYAYSHGNREKSIWFLDGLEAYDSFSGVLHNSDMHFRRYGYFLLVYTGMERNHLKIIQEMFNRLFDAYVINVIVVTLIDKYPLVYTYFPFSSNSCYVWQPEIIASFKGTESKPIFFKGEKLFPNKVENMHSCNLAVVTWTFMPYMKVVKDAKSGKFLFLSGIEGCLLMLLSQHMNFSITIKEPKSLDRGDVYPNGSATGAAGMILRKEANITMISFLYHPYRANVLSASVSYINIPYFLAVSPGRSLTSFERLIKPFHYMVWTCFSTSFAIAVIFILYIRLLGQTKFMNFVFGPFNRTPLTNLVIILLGGMNHSRGALRNFARYLLALWLLYTMVLRVAYSGQLFRILKDASHHQSMKNLGEVIAKNCTIYAYPIVTNVIQISYPEAKTAHLDINNRANSIFERISQPKEGDNIVLYLLEYSLRYYNQKNPNRRVVIIRQPLIMGQIVFYMPRYSYLQPQLNNLIIRVLESGIIKRIESMLFYVDWKSKGHQVAPSQLTMPLLRGVFFVYVFCLGISFAIFLLELRSQNSERLRKLIDFFNM</sequence>
<dbReference type="Gene3D" id="3.40.190.10">
    <property type="entry name" value="Periplasmic binding protein-like II"/>
    <property type="match status" value="1"/>
</dbReference>
<proteinExistence type="predicted"/>
<feature type="domain" description="Putative ionotropic receptor ligand binding" evidence="9">
    <location>
        <begin position="24"/>
        <end position="215"/>
    </location>
</feature>
<feature type="transmembrane region" description="Helical" evidence="8">
    <location>
        <begin position="409"/>
        <end position="428"/>
    </location>
</feature>
<evidence type="ECO:0000256" key="1">
    <source>
        <dbReference type="ARBA" id="ARBA00004651"/>
    </source>
</evidence>
<organism evidence="10 11">
    <name type="scientific">Stomoxys calcitrans</name>
    <name type="common">Stable fly</name>
    <name type="synonym">Conops calcitrans</name>
    <dbReference type="NCBI Taxonomy" id="35570"/>
    <lineage>
        <taxon>Eukaryota</taxon>
        <taxon>Metazoa</taxon>
        <taxon>Ecdysozoa</taxon>
        <taxon>Arthropoda</taxon>
        <taxon>Hexapoda</taxon>
        <taxon>Insecta</taxon>
        <taxon>Pterygota</taxon>
        <taxon>Neoptera</taxon>
        <taxon>Endopterygota</taxon>
        <taxon>Diptera</taxon>
        <taxon>Brachycera</taxon>
        <taxon>Muscomorpha</taxon>
        <taxon>Muscoidea</taxon>
        <taxon>Muscidae</taxon>
        <taxon>Stomoxys</taxon>
    </lineage>
</organism>
<dbReference type="VEuPathDB" id="VectorBase:SCAU009190"/>
<feature type="transmembrane region" description="Helical" evidence="8">
    <location>
        <begin position="347"/>
        <end position="366"/>
    </location>
</feature>
<evidence type="ECO:0000313" key="11">
    <source>
        <dbReference type="Proteomes" id="UP000095300"/>
    </source>
</evidence>
<keyword evidence="6" id="KW-0675">Receptor</keyword>
<dbReference type="SUPFAM" id="SSF53850">
    <property type="entry name" value="Periplasmic binding protein-like II"/>
    <property type="match status" value="1"/>
</dbReference>
<dbReference type="GO" id="GO:0005886">
    <property type="term" value="C:plasma membrane"/>
    <property type="evidence" value="ECO:0007669"/>
    <property type="project" value="UniProtKB-SubCell"/>
</dbReference>
<dbReference type="Proteomes" id="UP000095300">
    <property type="component" value="Unassembled WGS sequence"/>
</dbReference>
<dbReference type="OrthoDB" id="7739311at2759"/>
<evidence type="ECO:0000256" key="2">
    <source>
        <dbReference type="ARBA" id="ARBA00022475"/>
    </source>
</evidence>
<feature type="transmembrane region" description="Helical" evidence="8">
    <location>
        <begin position="524"/>
        <end position="542"/>
    </location>
</feature>
<reference evidence="10" key="1">
    <citation type="submission" date="2020-05" db="UniProtKB">
        <authorList>
            <consortium name="EnsemblMetazoa"/>
        </authorList>
    </citation>
    <scope>IDENTIFICATION</scope>
    <source>
        <strain evidence="10">USDA</strain>
    </source>
</reference>
<evidence type="ECO:0000259" key="9">
    <source>
        <dbReference type="Pfam" id="PF24061"/>
    </source>
</evidence>
<name>A0A1I8PLN5_STOCA</name>
<keyword evidence="3 8" id="KW-0812">Transmembrane</keyword>